<keyword evidence="2" id="KW-0479">Metal-binding</keyword>
<dbReference type="InterPro" id="IPR036957">
    <property type="entry name" value="Znf_PARP_sf"/>
</dbReference>
<dbReference type="PROSITE" id="PS50064">
    <property type="entry name" value="ZF_PARP_2"/>
    <property type="match status" value="1"/>
</dbReference>
<gene>
    <name evidence="8" type="ORF">LGLO00237_LOCUS28471</name>
</gene>
<evidence type="ECO:0000256" key="3">
    <source>
        <dbReference type="ARBA" id="ARBA00022771"/>
    </source>
</evidence>
<dbReference type="Pfam" id="PF00645">
    <property type="entry name" value="zf-PARP"/>
    <property type="match status" value="1"/>
</dbReference>
<evidence type="ECO:0000259" key="7">
    <source>
        <dbReference type="PROSITE" id="PS50064"/>
    </source>
</evidence>
<keyword evidence="4" id="KW-0862">Zinc</keyword>
<dbReference type="InterPro" id="IPR001510">
    <property type="entry name" value="Znf_PARP"/>
</dbReference>
<keyword evidence="3" id="KW-0863">Zinc-finger</keyword>
<protein>
    <recommendedName>
        <fullName evidence="7">PARP-type domain-containing protein</fullName>
    </recommendedName>
</protein>
<dbReference type="Gene3D" id="3.30.1740.10">
    <property type="entry name" value="Zinc finger, PARP-type"/>
    <property type="match status" value="1"/>
</dbReference>
<proteinExistence type="predicted"/>
<dbReference type="SUPFAM" id="SSF57716">
    <property type="entry name" value="Glucocorticoid receptor-like (DNA-binding domain)"/>
    <property type="match status" value="1"/>
</dbReference>
<feature type="compositionally biased region" description="Basic and acidic residues" evidence="6">
    <location>
        <begin position="1"/>
        <end position="20"/>
    </location>
</feature>
<feature type="region of interest" description="Disordered" evidence="6">
    <location>
        <begin position="279"/>
        <end position="303"/>
    </location>
</feature>
<dbReference type="GO" id="GO:0008270">
    <property type="term" value="F:zinc ion binding"/>
    <property type="evidence" value="ECO:0007669"/>
    <property type="project" value="UniProtKB-KW"/>
</dbReference>
<organism evidence="8">
    <name type="scientific">Lotharella globosa</name>
    <dbReference type="NCBI Taxonomy" id="91324"/>
    <lineage>
        <taxon>Eukaryota</taxon>
        <taxon>Sar</taxon>
        <taxon>Rhizaria</taxon>
        <taxon>Cercozoa</taxon>
        <taxon>Chlorarachniophyceae</taxon>
        <taxon>Lotharella</taxon>
    </lineage>
</organism>
<dbReference type="SMART" id="SM01336">
    <property type="entry name" value="zf-PARP"/>
    <property type="match status" value="1"/>
</dbReference>
<feature type="compositionally biased region" description="Acidic residues" evidence="6">
    <location>
        <begin position="67"/>
        <end position="85"/>
    </location>
</feature>
<feature type="domain" description="PARP-type" evidence="7">
    <location>
        <begin position="118"/>
        <end position="173"/>
    </location>
</feature>
<sequence>MSDYAAQREERIKKNQEMLKKLGLAPTPKKKKKAPKRKKSSGEPVRKSSRRRKTLFKNLRGAQETKADDDEDFVPNEQVEDDEEDDAVYYDDKPHRAMKTTNTVQDLTTEGSHFEQILKVENAKTGRSKCRKCMEKLEKGELRVGMQAWIMGRQSMTWQHPKCFMENISFTREATGRGKCKISKKSFEAGEARLSLRSHTATSNVKLTLLPLCLRSFVKAVSEEKNSGDIEPHTWNGYEILEKEEREVVESGIKACSDYSHEDGDTSGKENIRRRKGAVKLAKEPGNDPVSTQPESGKKTKTGGKVAWKWGGMTCLGKLLPSRESGTHCYAKTHKGNIKTLTKGKSYWWMVEES</sequence>
<dbReference type="EMBL" id="HBIV01040196">
    <property type="protein sequence ID" value="CAE0676693.1"/>
    <property type="molecule type" value="Transcribed_RNA"/>
</dbReference>
<evidence type="ECO:0000256" key="4">
    <source>
        <dbReference type="ARBA" id="ARBA00022833"/>
    </source>
</evidence>
<feature type="compositionally biased region" description="Basic residues" evidence="6">
    <location>
        <begin position="28"/>
        <end position="39"/>
    </location>
</feature>
<accession>A0A7S4DXD7</accession>
<evidence type="ECO:0000256" key="2">
    <source>
        <dbReference type="ARBA" id="ARBA00022723"/>
    </source>
</evidence>
<dbReference type="GO" id="GO:0005634">
    <property type="term" value="C:nucleus"/>
    <property type="evidence" value="ECO:0007669"/>
    <property type="project" value="UniProtKB-SubCell"/>
</dbReference>
<feature type="region of interest" description="Disordered" evidence="6">
    <location>
        <begin position="1"/>
        <end position="85"/>
    </location>
</feature>
<reference evidence="8" key="1">
    <citation type="submission" date="2021-01" db="EMBL/GenBank/DDBJ databases">
        <authorList>
            <person name="Corre E."/>
            <person name="Pelletier E."/>
            <person name="Niang G."/>
            <person name="Scheremetjew M."/>
            <person name="Finn R."/>
            <person name="Kale V."/>
            <person name="Holt S."/>
            <person name="Cochrane G."/>
            <person name="Meng A."/>
            <person name="Brown T."/>
            <person name="Cohen L."/>
        </authorList>
    </citation>
    <scope>NUCLEOTIDE SEQUENCE</scope>
    <source>
        <strain evidence="8">CCCM811</strain>
    </source>
</reference>
<dbReference type="GO" id="GO:0003677">
    <property type="term" value="F:DNA binding"/>
    <property type="evidence" value="ECO:0007669"/>
    <property type="project" value="InterPro"/>
</dbReference>
<evidence type="ECO:0000313" key="8">
    <source>
        <dbReference type="EMBL" id="CAE0676693.1"/>
    </source>
</evidence>
<keyword evidence="5" id="KW-0539">Nucleus</keyword>
<evidence type="ECO:0000256" key="6">
    <source>
        <dbReference type="SAM" id="MobiDB-lite"/>
    </source>
</evidence>
<dbReference type="AlphaFoldDB" id="A0A7S4DXD7"/>
<evidence type="ECO:0000256" key="5">
    <source>
        <dbReference type="ARBA" id="ARBA00023242"/>
    </source>
</evidence>
<comment type="subcellular location">
    <subcellularLocation>
        <location evidence="1">Nucleus</location>
    </subcellularLocation>
</comment>
<evidence type="ECO:0000256" key="1">
    <source>
        <dbReference type="ARBA" id="ARBA00004123"/>
    </source>
</evidence>
<name>A0A7S4DXD7_9EUKA</name>